<name>A0ABQ3KTD8_9ALTE</name>
<dbReference type="EMBL" id="BNAO01000001">
    <property type="protein sequence ID" value="GHG58740.1"/>
    <property type="molecule type" value="Genomic_DNA"/>
</dbReference>
<organism evidence="2 3">
    <name type="scientific">Alishewanella longhuensis</name>
    <dbReference type="NCBI Taxonomy" id="1091037"/>
    <lineage>
        <taxon>Bacteria</taxon>
        <taxon>Pseudomonadati</taxon>
        <taxon>Pseudomonadota</taxon>
        <taxon>Gammaproteobacteria</taxon>
        <taxon>Alteromonadales</taxon>
        <taxon>Alteromonadaceae</taxon>
        <taxon>Alishewanella</taxon>
    </lineage>
</organism>
<feature type="transmembrane region" description="Helical" evidence="1">
    <location>
        <begin position="50"/>
        <end position="70"/>
    </location>
</feature>
<accession>A0ABQ3KTD8</accession>
<keyword evidence="1" id="KW-1133">Transmembrane helix</keyword>
<evidence type="ECO:0000256" key="1">
    <source>
        <dbReference type="SAM" id="Phobius"/>
    </source>
</evidence>
<reference evidence="3" key="1">
    <citation type="journal article" date="2019" name="Int. J. Syst. Evol. Microbiol.">
        <title>The Global Catalogue of Microorganisms (GCM) 10K type strain sequencing project: providing services to taxonomists for standard genome sequencing and annotation.</title>
        <authorList>
            <consortium name="The Broad Institute Genomics Platform"/>
            <consortium name="The Broad Institute Genome Sequencing Center for Infectious Disease"/>
            <person name="Wu L."/>
            <person name="Ma J."/>
        </authorList>
    </citation>
    <scope>NUCLEOTIDE SEQUENCE [LARGE SCALE GENOMIC DNA]</scope>
    <source>
        <strain evidence="3">CGMCC 1.7003</strain>
    </source>
</reference>
<dbReference type="Proteomes" id="UP000659697">
    <property type="component" value="Unassembled WGS sequence"/>
</dbReference>
<evidence type="ECO:0000313" key="2">
    <source>
        <dbReference type="EMBL" id="GHG58740.1"/>
    </source>
</evidence>
<gene>
    <name evidence="2" type="ORF">GCM10010919_00680</name>
</gene>
<keyword evidence="3" id="KW-1185">Reference proteome</keyword>
<keyword evidence="1" id="KW-0472">Membrane</keyword>
<dbReference type="RefSeq" id="WP_189429139.1">
    <property type="nucleotide sequence ID" value="NZ_BNAO01000001.1"/>
</dbReference>
<sequence length="157" mass="17691">MLLQHYANHLYHRSRFLLWALALFSAVHLFAIVPDLIIPPENLVKAQQRALWFSQLFTAWLIGLRVQSLLQQAAAGKLFQPDTRKNWQQLAAVCLAAAVFPAALLCSLLLYWGEKVHLLNLLAYLNLPLLGLGLLLPFITGLLKLSAQLEDEQNLTI</sequence>
<feature type="transmembrane region" description="Helical" evidence="1">
    <location>
        <begin position="118"/>
        <end position="139"/>
    </location>
</feature>
<protein>
    <recommendedName>
        <fullName evidence="4">DUF2975 domain-containing protein</fullName>
    </recommendedName>
</protein>
<feature type="transmembrane region" description="Helical" evidence="1">
    <location>
        <begin position="90"/>
        <end position="112"/>
    </location>
</feature>
<evidence type="ECO:0000313" key="3">
    <source>
        <dbReference type="Proteomes" id="UP000659697"/>
    </source>
</evidence>
<keyword evidence="1" id="KW-0812">Transmembrane</keyword>
<comment type="caution">
    <text evidence="2">The sequence shown here is derived from an EMBL/GenBank/DDBJ whole genome shotgun (WGS) entry which is preliminary data.</text>
</comment>
<feature type="transmembrane region" description="Helical" evidence="1">
    <location>
        <begin position="16"/>
        <end position="38"/>
    </location>
</feature>
<proteinExistence type="predicted"/>
<evidence type="ECO:0008006" key="4">
    <source>
        <dbReference type="Google" id="ProtNLM"/>
    </source>
</evidence>